<sequence length="706" mass="79242">MGDDNNVLNTDDYSLLKDFKVEIEAEEGRFCLCFWVYLLDSTAFPTTLITQVDSEINGSAPFLVLNEKKKMTMLPLTFSHKEASDPANTNLWTEVPEVSTENEFPLGQWMHVGCEVSTDSIRLHIDGEVKGEQHLPALLDKETKSNGLRKITILSVTDDNNGVQGYIHNVKVLPSTLSIKDHYAKDPPLQLSINNSSASEIEEESDGVWSIVGGKASCRRIFSLDVVLLNALGQPVDKEAEVVASLVYANDGSPVEKTNDEEAPLLASYDGIEFASYDRPSKLVQGRASFKLKISQLSSKCENRLFCVKFEITKIEGYHFLQAFSHTIRCISRSRNTRTSTIIWKKTSAVHPLNGSQSNGLDDALLELQHTTVHEAKLSPSSKRVRLGGAKMLRMNQPDEECNSSAWTANQVVNGFGSSLDGRPGNFEEAGNSSDSESTEPRQPTLKGVSSGNSVSDLTIFRYCLGGLTERSLLLKEIATTASDEEILEFADKVSLYSGCCHHRHQIKVSKRLIDEGIKAWNLMSQNNHQVQWESVVFEIEEQFMRIACCTTRSLSQQDFEVLRKIAGCRDNLAQENFEKMWCWLYPVAFTLSRDWINRVWKSTSLKWIEGFITKEEAELSLQGPRGLQAPGTFVLRFPISRSWPHPDAGSLIVTYVGRDFALHHRLLSLDYVYSLDKRRMSKVTLQEMLLSEPELSKLGRVVRSH</sequence>
<organism evidence="5 6">
    <name type="scientific">Rubroshorea leprosula</name>
    <dbReference type="NCBI Taxonomy" id="152421"/>
    <lineage>
        <taxon>Eukaryota</taxon>
        <taxon>Viridiplantae</taxon>
        <taxon>Streptophyta</taxon>
        <taxon>Embryophyta</taxon>
        <taxon>Tracheophyta</taxon>
        <taxon>Spermatophyta</taxon>
        <taxon>Magnoliopsida</taxon>
        <taxon>eudicotyledons</taxon>
        <taxon>Gunneridae</taxon>
        <taxon>Pentapetalae</taxon>
        <taxon>rosids</taxon>
        <taxon>malvids</taxon>
        <taxon>Malvales</taxon>
        <taxon>Dipterocarpaceae</taxon>
        <taxon>Rubroshorea</taxon>
    </lineage>
</organism>
<dbReference type="Pfam" id="PF13385">
    <property type="entry name" value="Laminin_G_3"/>
    <property type="match status" value="1"/>
</dbReference>
<dbReference type="AlphaFoldDB" id="A0AAV5LBA1"/>
<evidence type="ECO:0000313" key="5">
    <source>
        <dbReference type="EMBL" id="GKV34442.1"/>
    </source>
</evidence>
<comment type="caution">
    <text evidence="5">The sequence shown here is derived from an EMBL/GenBank/DDBJ whole genome shotgun (WGS) entry which is preliminary data.</text>
</comment>
<dbReference type="EMBL" id="BPVZ01000105">
    <property type="protein sequence ID" value="GKV34443.1"/>
    <property type="molecule type" value="Genomic_DNA"/>
</dbReference>
<dbReference type="InterPro" id="IPR001217">
    <property type="entry name" value="STAT"/>
</dbReference>
<evidence type="ECO:0000256" key="1">
    <source>
        <dbReference type="ARBA" id="ARBA00022999"/>
    </source>
</evidence>
<dbReference type="InterPro" id="IPR036860">
    <property type="entry name" value="SH2_dom_sf"/>
</dbReference>
<dbReference type="Gene3D" id="2.60.120.200">
    <property type="match status" value="1"/>
</dbReference>
<keyword evidence="6" id="KW-1185">Reference proteome</keyword>
<dbReference type="InterPro" id="IPR000980">
    <property type="entry name" value="SH2"/>
</dbReference>
<gene>
    <name evidence="5" type="ORF">SLEP1_g42817</name>
</gene>
<evidence type="ECO:0000259" key="4">
    <source>
        <dbReference type="PROSITE" id="PS50001"/>
    </source>
</evidence>
<dbReference type="Gene3D" id="3.30.505.10">
    <property type="entry name" value="SH2 domain"/>
    <property type="match status" value="1"/>
</dbReference>
<dbReference type="GO" id="GO:0003700">
    <property type="term" value="F:DNA-binding transcription factor activity"/>
    <property type="evidence" value="ECO:0007669"/>
    <property type="project" value="InterPro"/>
</dbReference>
<dbReference type="EMBL" id="BPVZ01000105">
    <property type="protein sequence ID" value="GKV34442.1"/>
    <property type="molecule type" value="Genomic_DNA"/>
</dbReference>
<protein>
    <recommendedName>
        <fullName evidence="4">SH2 domain-containing protein</fullName>
    </recommendedName>
</protein>
<dbReference type="SUPFAM" id="SSF55550">
    <property type="entry name" value="SH2 domain"/>
    <property type="match status" value="1"/>
</dbReference>
<dbReference type="PROSITE" id="PS50001">
    <property type="entry name" value="SH2"/>
    <property type="match status" value="1"/>
</dbReference>
<keyword evidence="1 2" id="KW-0727">SH2 domain</keyword>
<dbReference type="SUPFAM" id="SSF49899">
    <property type="entry name" value="Concanavalin A-like lectins/glucanases"/>
    <property type="match status" value="1"/>
</dbReference>
<proteinExistence type="predicted"/>
<dbReference type="Proteomes" id="UP001054252">
    <property type="component" value="Unassembled WGS sequence"/>
</dbReference>
<feature type="domain" description="SH2" evidence="4">
    <location>
        <begin position="608"/>
        <end position="706"/>
    </location>
</feature>
<evidence type="ECO:0000313" key="6">
    <source>
        <dbReference type="Proteomes" id="UP001054252"/>
    </source>
</evidence>
<dbReference type="InterPro" id="IPR013320">
    <property type="entry name" value="ConA-like_dom_sf"/>
</dbReference>
<evidence type="ECO:0000256" key="2">
    <source>
        <dbReference type="PROSITE-ProRule" id="PRU00191"/>
    </source>
</evidence>
<evidence type="ECO:0000256" key="3">
    <source>
        <dbReference type="SAM" id="MobiDB-lite"/>
    </source>
</evidence>
<dbReference type="PANTHER" id="PTHR11801">
    <property type="entry name" value="SIGNAL TRANSDUCER AND ACTIVATOR OF TRANSCRIPTION"/>
    <property type="match status" value="1"/>
</dbReference>
<accession>A0AAV5LBA1</accession>
<reference evidence="5 6" key="1">
    <citation type="journal article" date="2021" name="Commun. Biol.">
        <title>The genome of Shorea leprosula (Dipterocarpaceae) highlights the ecological relevance of drought in aseasonal tropical rainforests.</title>
        <authorList>
            <person name="Ng K.K.S."/>
            <person name="Kobayashi M.J."/>
            <person name="Fawcett J.A."/>
            <person name="Hatakeyama M."/>
            <person name="Paape T."/>
            <person name="Ng C.H."/>
            <person name="Ang C.C."/>
            <person name="Tnah L.H."/>
            <person name="Lee C.T."/>
            <person name="Nishiyama T."/>
            <person name="Sese J."/>
            <person name="O'Brien M.J."/>
            <person name="Copetti D."/>
            <person name="Mohd Noor M.I."/>
            <person name="Ong R.C."/>
            <person name="Putra M."/>
            <person name="Sireger I.Z."/>
            <person name="Indrioko S."/>
            <person name="Kosugi Y."/>
            <person name="Izuno A."/>
            <person name="Isagi Y."/>
            <person name="Lee S.L."/>
            <person name="Shimizu K.K."/>
        </authorList>
    </citation>
    <scope>NUCLEOTIDE SEQUENCE [LARGE SCALE GENOMIC DNA]</scope>
    <source>
        <strain evidence="5">214</strain>
    </source>
</reference>
<dbReference type="GO" id="GO:0007165">
    <property type="term" value="P:signal transduction"/>
    <property type="evidence" value="ECO:0007669"/>
    <property type="project" value="InterPro"/>
</dbReference>
<feature type="region of interest" description="Disordered" evidence="3">
    <location>
        <begin position="418"/>
        <end position="452"/>
    </location>
</feature>
<name>A0AAV5LBA1_9ROSI</name>